<evidence type="ECO:0000256" key="1">
    <source>
        <dbReference type="ARBA" id="ARBA00004123"/>
    </source>
</evidence>
<evidence type="ECO:0000256" key="5">
    <source>
        <dbReference type="ARBA" id="ARBA00023163"/>
    </source>
</evidence>
<dbReference type="InterPro" id="IPR009057">
    <property type="entry name" value="Homeodomain-like_sf"/>
</dbReference>
<dbReference type="InterPro" id="IPR017930">
    <property type="entry name" value="Myb_dom"/>
</dbReference>
<dbReference type="PROSITE" id="PS50090">
    <property type="entry name" value="MYB_LIKE"/>
    <property type="match status" value="1"/>
</dbReference>
<evidence type="ECO:0000259" key="8">
    <source>
        <dbReference type="PROSITE" id="PS50090"/>
    </source>
</evidence>
<feature type="compositionally biased region" description="Low complexity" evidence="7">
    <location>
        <begin position="1"/>
        <end position="23"/>
    </location>
</feature>
<feature type="region of interest" description="Disordered" evidence="7">
    <location>
        <begin position="1"/>
        <end position="43"/>
    </location>
</feature>
<evidence type="ECO:0000259" key="9">
    <source>
        <dbReference type="PROSITE" id="PS51294"/>
    </source>
</evidence>
<dbReference type="SUPFAM" id="SSF46689">
    <property type="entry name" value="Homeodomain-like"/>
    <property type="match status" value="1"/>
</dbReference>
<dbReference type="CDD" id="cd00167">
    <property type="entry name" value="SANT"/>
    <property type="match status" value="1"/>
</dbReference>
<keyword evidence="6" id="KW-0539">Nucleus</keyword>
<dbReference type="PANTHER" id="PTHR47995">
    <property type="entry name" value="TRANSCRIPTION FACTOR MYB33-RELATED"/>
    <property type="match status" value="1"/>
</dbReference>
<name>A0A7J7C8S9_TRIWF</name>
<feature type="compositionally biased region" description="Pro residues" evidence="7">
    <location>
        <begin position="136"/>
        <end position="153"/>
    </location>
</feature>
<dbReference type="EMBL" id="JAAARO010000019">
    <property type="protein sequence ID" value="KAF5730543.1"/>
    <property type="molecule type" value="Genomic_DNA"/>
</dbReference>
<keyword evidence="2" id="KW-0677">Repeat</keyword>
<comment type="caution">
    <text evidence="10">The sequence shown here is derived from an EMBL/GenBank/DDBJ whole genome shotgun (WGS) entry which is preliminary data.</text>
</comment>
<keyword evidence="11" id="KW-1185">Reference proteome</keyword>
<comment type="subcellular location">
    <subcellularLocation>
        <location evidence="1">Nucleus</location>
    </subcellularLocation>
</comment>
<evidence type="ECO:0000313" key="10">
    <source>
        <dbReference type="EMBL" id="KAF5730543.1"/>
    </source>
</evidence>
<protein>
    <submittedName>
        <fullName evidence="10">Transcription factor MYB86-like</fullName>
    </submittedName>
</protein>
<feature type="region of interest" description="Disordered" evidence="7">
    <location>
        <begin position="132"/>
        <end position="197"/>
    </location>
</feature>
<dbReference type="GO" id="GO:0003677">
    <property type="term" value="F:DNA binding"/>
    <property type="evidence" value="ECO:0007669"/>
    <property type="project" value="UniProtKB-KW"/>
</dbReference>
<dbReference type="GO" id="GO:0005634">
    <property type="term" value="C:nucleus"/>
    <property type="evidence" value="ECO:0007669"/>
    <property type="project" value="UniProtKB-SubCell"/>
</dbReference>
<dbReference type="InParanoid" id="A0A7J7C8S9"/>
<evidence type="ECO:0000256" key="4">
    <source>
        <dbReference type="ARBA" id="ARBA00023125"/>
    </source>
</evidence>
<evidence type="ECO:0000256" key="3">
    <source>
        <dbReference type="ARBA" id="ARBA00023015"/>
    </source>
</evidence>
<dbReference type="AlphaFoldDB" id="A0A7J7C8S9"/>
<feature type="domain" description="Myb-like" evidence="8">
    <location>
        <begin position="43"/>
        <end position="91"/>
    </location>
</feature>
<dbReference type="PROSITE" id="PS51294">
    <property type="entry name" value="HTH_MYB"/>
    <property type="match status" value="1"/>
</dbReference>
<accession>A0A7J7C8S9</accession>
<evidence type="ECO:0000313" key="11">
    <source>
        <dbReference type="Proteomes" id="UP000593562"/>
    </source>
</evidence>
<feature type="compositionally biased region" description="Low complexity" evidence="7">
    <location>
        <begin position="154"/>
        <end position="197"/>
    </location>
</feature>
<sequence>MMPFNGVTSNSEEGGSTESSSFGGSRGGRGIGGGGGEDGFNWKKGPWTTVEDAILVEYVRKHGEGNWNAVHRNTGLNRCGKSCRLRWANHLRPNLKKGSFTPEEERLIALPGRTDNEVKNYWNTRIKRRHRQGLPLYPPEIDPRQPSPSPPPSQQLMSSASSTTSHHHQSFSAPTTPTSISFQTPPSTPSSFNTFSQFDFSLPPGPAPLLVQSPLRYKRFRPDDPAPAPTTTNHHHNNNIIDNTNFLLPLSPMSTRTLLSHQLSASTPSLSQLAMNSVDYGRNSSTIVASNGSDGNGVFSELPSSQFSSSLMSSNPENNFYNSKLNNETSNGDVDGGGGYGSGYLEDLLQEAQALGGGNGDDLKMMQTDLDINGGGCGGENHSFGGFDGQWNDSSGSFSLFSGQFSVFMDAPVGLKQKEEPATQINSIHEDLSKLLNVIPSSVQVPQWCSDGGENSNGQSSVVTADNMELEMQQIASLFPITSTADHVGNSGSCSWDNLPGIC</sequence>
<reference evidence="10 11" key="1">
    <citation type="journal article" date="2020" name="Nat. Commun.">
        <title>Genome of Tripterygium wilfordii and identification of cytochrome P450 involved in triptolide biosynthesis.</title>
        <authorList>
            <person name="Tu L."/>
            <person name="Su P."/>
            <person name="Zhang Z."/>
            <person name="Gao L."/>
            <person name="Wang J."/>
            <person name="Hu T."/>
            <person name="Zhou J."/>
            <person name="Zhang Y."/>
            <person name="Zhao Y."/>
            <person name="Liu Y."/>
            <person name="Song Y."/>
            <person name="Tong Y."/>
            <person name="Lu Y."/>
            <person name="Yang J."/>
            <person name="Xu C."/>
            <person name="Jia M."/>
            <person name="Peters R.J."/>
            <person name="Huang L."/>
            <person name="Gao W."/>
        </authorList>
    </citation>
    <scope>NUCLEOTIDE SEQUENCE [LARGE SCALE GENOMIC DNA]</scope>
    <source>
        <strain evidence="11">cv. XIE 37</strain>
        <tissue evidence="10">Leaf</tissue>
    </source>
</reference>
<dbReference type="PANTHER" id="PTHR47995:SF18">
    <property type="entry name" value="TRANSCRIPTION FACTOR MYB65"/>
    <property type="match status" value="1"/>
</dbReference>
<dbReference type="InterPro" id="IPR001005">
    <property type="entry name" value="SANT/Myb"/>
</dbReference>
<feature type="domain" description="HTH myb-type" evidence="9">
    <location>
        <begin position="39"/>
        <end position="95"/>
    </location>
</feature>
<gene>
    <name evidence="10" type="ORF">HS088_TW19G00134</name>
</gene>
<evidence type="ECO:0000256" key="7">
    <source>
        <dbReference type="SAM" id="MobiDB-lite"/>
    </source>
</evidence>
<keyword evidence="5" id="KW-0804">Transcription</keyword>
<organism evidence="10 11">
    <name type="scientific">Tripterygium wilfordii</name>
    <name type="common">Thunder God vine</name>
    <dbReference type="NCBI Taxonomy" id="458696"/>
    <lineage>
        <taxon>Eukaryota</taxon>
        <taxon>Viridiplantae</taxon>
        <taxon>Streptophyta</taxon>
        <taxon>Embryophyta</taxon>
        <taxon>Tracheophyta</taxon>
        <taxon>Spermatophyta</taxon>
        <taxon>Magnoliopsida</taxon>
        <taxon>eudicotyledons</taxon>
        <taxon>Gunneridae</taxon>
        <taxon>Pentapetalae</taxon>
        <taxon>rosids</taxon>
        <taxon>fabids</taxon>
        <taxon>Celastrales</taxon>
        <taxon>Celastraceae</taxon>
        <taxon>Tripterygium</taxon>
    </lineage>
</organism>
<keyword evidence="3" id="KW-0805">Transcription regulation</keyword>
<dbReference type="Pfam" id="PF00249">
    <property type="entry name" value="Myb_DNA-binding"/>
    <property type="match status" value="1"/>
</dbReference>
<proteinExistence type="predicted"/>
<dbReference type="SMART" id="SM00717">
    <property type="entry name" value="SANT"/>
    <property type="match status" value="2"/>
</dbReference>
<keyword evidence="4" id="KW-0238">DNA-binding</keyword>
<dbReference type="Proteomes" id="UP000593562">
    <property type="component" value="Unassembled WGS sequence"/>
</dbReference>
<evidence type="ECO:0000256" key="6">
    <source>
        <dbReference type="ARBA" id="ARBA00023242"/>
    </source>
</evidence>
<dbReference type="Gene3D" id="1.10.10.60">
    <property type="entry name" value="Homeodomain-like"/>
    <property type="match status" value="2"/>
</dbReference>
<feature type="compositionally biased region" description="Gly residues" evidence="7">
    <location>
        <begin position="24"/>
        <end position="38"/>
    </location>
</feature>
<dbReference type="FunFam" id="1.10.10.60:FF:000001">
    <property type="entry name" value="MYB-related transcription factor"/>
    <property type="match status" value="1"/>
</dbReference>
<evidence type="ECO:0000256" key="2">
    <source>
        <dbReference type="ARBA" id="ARBA00022737"/>
    </source>
</evidence>